<dbReference type="PANTHER" id="PTHR33446">
    <property type="entry name" value="PROTEIN TONB-RELATED"/>
    <property type="match status" value="1"/>
</dbReference>
<feature type="compositionally biased region" description="Low complexity" evidence="10">
    <location>
        <begin position="123"/>
        <end position="137"/>
    </location>
</feature>
<dbReference type="Proteomes" id="UP000509597">
    <property type="component" value="Chromosome"/>
</dbReference>
<evidence type="ECO:0000256" key="9">
    <source>
        <dbReference type="ARBA" id="ARBA00023136"/>
    </source>
</evidence>
<dbReference type="NCBIfam" id="TIGR01352">
    <property type="entry name" value="tonB_Cterm"/>
    <property type="match status" value="1"/>
</dbReference>
<dbReference type="GO" id="GO:0015031">
    <property type="term" value="P:protein transport"/>
    <property type="evidence" value="ECO:0007669"/>
    <property type="project" value="UniProtKB-KW"/>
</dbReference>
<dbReference type="GO" id="GO:0031992">
    <property type="term" value="F:energy transducer activity"/>
    <property type="evidence" value="ECO:0007669"/>
    <property type="project" value="TreeGrafter"/>
</dbReference>
<dbReference type="SUPFAM" id="SSF74653">
    <property type="entry name" value="TolA/TonB C-terminal domain"/>
    <property type="match status" value="1"/>
</dbReference>
<reference evidence="12 13" key="1">
    <citation type="submission" date="2020-07" db="EMBL/GenBank/DDBJ databases">
        <title>Complete genome sequence of Chitinibacter sp. 2T18.</title>
        <authorList>
            <person name="Bae J.-W."/>
            <person name="Choi J.-W."/>
        </authorList>
    </citation>
    <scope>NUCLEOTIDE SEQUENCE [LARGE SCALE GENOMIC DNA]</scope>
    <source>
        <strain evidence="12 13">2T18</strain>
    </source>
</reference>
<keyword evidence="3" id="KW-0813">Transport</keyword>
<evidence type="ECO:0000256" key="10">
    <source>
        <dbReference type="SAM" id="MobiDB-lite"/>
    </source>
</evidence>
<evidence type="ECO:0000256" key="8">
    <source>
        <dbReference type="ARBA" id="ARBA00022989"/>
    </source>
</evidence>
<proteinExistence type="inferred from homology"/>
<keyword evidence="5" id="KW-0997">Cell inner membrane</keyword>
<dbReference type="InterPro" id="IPR037682">
    <property type="entry name" value="TonB_C"/>
</dbReference>
<dbReference type="PANTHER" id="PTHR33446:SF2">
    <property type="entry name" value="PROTEIN TONB"/>
    <property type="match status" value="1"/>
</dbReference>
<accession>A0A7H9BJ39</accession>
<evidence type="ECO:0000256" key="4">
    <source>
        <dbReference type="ARBA" id="ARBA00022475"/>
    </source>
</evidence>
<evidence type="ECO:0000256" key="1">
    <source>
        <dbReference type="ARBA" id="ARBA00004383"/>
    </source>
</evidence>
<dbReference type="Pfam" id="PF03544">
    <property type="entry name" value="TonB_C"/>
    <property type="match status" value="1"/>
</dbReference>
<feature type="region of interest" description="Disordered" evidence="10">
    <location>
        <begin position="52"/>
        <end position="83"/>
    </location>
</feature>
<keyword evidence="6" id="KW-0812">Transmembrane</keyword>
<keyword evidence="4" id="KW-1003">Cell membrane</keyword>
<evidence type="ECO:0000256" key="2">
    <source>
        <dbReference type="ARBA" id="ARBA00006555"/>
    </source>
</evidence>
<evidence type="ECO:0000256" key="5">
    <source>
        <dbReference type="ARBA" id="ARBA00022519"/>
    </source>
</evidence>
<evidence type="ECO:0000313" key="12">
    <source>
        <dbReference type="EMBL" id="QLG88660.1"/>
    </source>
</evidence>
<comment type="subcellular location">
    <subcellularLocation>
        <location evidence="1">Cell inner membrane</location>
        <topology evidence="1">Single-pass membrane protein</topology>
        <orientation evidence="1">Periplasmic side</orientation>
    </subcellularLocation>
</comment>
<dbReference type="InterPro" id="IPR051045">
    <property type="entry name" value="TonB-dependent_transducer"/>
</dbReference>
<dbReference type="KEGG" id="chiz:HQ393_10645"/>
<dbReference type="Gene3D" id="3.30.1150.10">
    <property type="match status" value="1"/>
</dbReference>
<gene>
    <name evidence="12" type="ORF">HQ393_10645</name>
</gene>
<keyword evidence="8" id="KW-1133">Transmembrane helix</keyword>
<dbReference type="AlphaFoldDB" id="A0A7H9BJ39"/>
<evidence type="ECO:0000313" key="13">
    <source>
        <dbReference type="Proteomes" id="UP000509597"/>
    </source>
</evidence>
<name>A0A7H9BJ39_9NEIS</name>
<evidence type="ECO:0000256" key="3">
    <source>
        <dbReference type="ARBA" id="ARBA00022448"/>
    </source>
</evidence>
<comment type="similarity">
    <text evidence="2">Belongs to the TonB family.</text>
</comment>
<keyword evidence="9" id="KW-0472">Membrane</keyword>
<dbReference type="PROSITE" id="PS52015">
    <property type="entry name" value="TONB_CTD"/>
    <property type="match status" value="1"/>
</dbReference>
<evidence type="ECO:0000256" key="7">
    <source>
        <dbReference type="ARBA" id="ARBA00022927"/>
    </source>
</evidence>
<dbReference type="GO" id="GO:0098797">
    <property type="term" value="C:plasma membrane protein complex"/>
    <property type="evidence" value="ECO:0007669"/>
    <property type="project" value="TreeGrafter"/>
</dbReference>
<dbReference type="RefSeq" id="WP_179355171.1">
    <property type="nucleotide sequence ID" value="NZ_CP058627.1"/>
</dbReference>
<feature type="region of interest" description="Disordered" evidence="10">
    <location>
        <begin position="114"/>
        <end position="144"/>
    </location>
</feature>
<dbReference type="InterPro" id="IPR006260">
    <property type="entry name" value="TonB/TolA_C"/>
</dbReference>
<dbReference type="GO" id="GO:0055085">
    <property type="term" value="P:transmembrane transport"/>
    <property type="evidence" value="ECO:0007669"/>
    <property type="project" value="InterPro"/>
</dbReference>
<keyword evidence="13" id="KW-1185">Reference proteome</keyword>
<keyword evidence="7" id="KW-0653">Protein transport</keyword>
<evidence type="ECO:0000259" key="11">
    <source>
        <dbReference type="PROSITE" id="PS52015"/>
    </source>
</evidence>
<sequence>MNSKLRWLGILALSIVLHVMAVWFGSGLSSGNATPALDLSVVLAPPTANAPVHLAANPRTQDPAKKVMPAQAKPKMPPAPKLADQKLAPNLKQATPVLAHKQVDAEPILSLAQPQPAPLNSISSKASSPSTPSSAKTQAAGDEEAVQSANFRAAYLHNPEIEMPLISRQRGEAGSGIVLVKVSAQGKPLKAQMSKSTGFAALDRAACTTILESWTFEPARRGKVGIESEVEVPVRFQYK</sequence>
<evidence type="ECO:0000256" key="6">
    <source>
        <dbReference type="ARBA" id="ARBA00022692"/>
    </source>
</evidence>
<protein>
    <submittedName>
        <fullName evidence="12">TonB family protein</fullName>
    </submittedName>
</protein>
<organism evidence="12 13">
    <name type="scientific">Chitinibacter bivalviorum</name>
    <dbReference type="NCBI Taxonomy" id="2739434"/>
    <lineage>
        <taxon>Bacteria</taxon>
        <taxon>Pseudomonadati</taxon>
        <taxon>Pseudomonadota</taxon>
        <taxon>Betaproteobacteria</taxon>
        <taxon>Neisseriales</taxon>
        <taxon>Chitinibacteraceae</taxon>
        <taxon>Chitinibacter</taxon>
    </lineage>
</organism>
<dbReference type="EMBL" id="CP058627">
    <property type="protein sequence ID" value="QLG88660.1"/>
    <property type="molecule type" value="Genomic_DNA"/>
</dbReference>
<feature type="domain" description="TonB C-terminal" evidence="11">
    <location>
        <begin position="148"/>
        <end position="239"/>
    </location>
</feature>